<dbReference type="RefSeq" id="XP_022110287.1">
    <property type="nucleotide sequence ID" value="XM_022254595.1"/>
</dbReference>
<proteinExistence type="predicted"/>
<gene>
    <name evidence="3" type="primary">LOC110989897</name>
</gene>
<feature type="region of interest" description="Disordered" evidence="1">
    <location>
        <begin position="330"/>
        <end position="381"/>
    </location>
</feature>
<dbReference type="AlphaFoldDB" id="A0A8B7ZYW4"/>
<evidence type="ECO:0000313" key="2">
    <source>
        <dbReference type="Proteomes" id="UP000694845"/>
    </source>
</evidence>
<keyword evidence="2" id="KW-1185">Reference proteome</keyword>
<name>A0A8B7ZYW4_ACAPL</name>
<dbReference type="Proteomes" id="UP000694845">
    <property type="component" value="Unplaced"/>
</dbReference>
<dbReference type="OMA" id="RERCRTF"/>
<organism evidence="2 3">
    <name type="scientific">Acanthaster planci</name>
    <name type="common">Crown-of-thorns starfish</name>
    <dbReference type="NCBI Taxonomy" id="133434"/>
    <lineage>
        <taxon>Eukaryota</taxon>
        <taxon>Metazoa</taxon>
        <taxon>Echinodermata</taxon>
        <taxon>Eleutherozoa</taxon>
        <taxon>Asterozoa</taxon>
        <taxon>Asteroidea</taxon>
        <taxon>Valvatacea</taxon>
        <taxon>Valvatida</taxon>
        <taxon>Acanthasteridae</taxon>
        <taxon>Acanthaster</taxon>
    </lineage>
</organism>
<reference evidence="3" key="1">
    <citation type="submission" date="2025-08" db="UniProtKB">
        <authorList>
            <consortium name="RefSeq"/>
        </authorList>
    </citation>
    <scope>IDENTIFICATION</scope>
</reference>
<evidence type="ECO:0000256" key="1">
    <source>
        <dbReference type="SAM" id="MobiDB-lite"/>
    </source>
</evidence>
<dbReference type="GeneID" id="110989897"/>
<evidence type="ECO:0000313" key="3">
    <source>
        <dbReference type="RefSeq" id="XP_022110287.1"/>
    </source>
</evidence>
<dbReference type="KEGG" id="aplc:110989897"/>
<dbReference type="OrthoDB" id="6092352at2759"/>
<feature type="non-terminal residue" evidence="3">
    <location>
        <position position="1"/>
    </location>
</feature>
<protein>
    <submittedName>
        <fullName evidence="3">Uncharacterized protein LOC110989897</fullName>
    </submittedName>
</protein>
<feature type="compositionally biased region" description="Polar residues" evidence="1">
    <location>
        <begin position="330"/>
        <end position="340"/>
    </location>
</feature>
<sequence>SLSIFFIPLQALPYCADRIRQRTSTTCVLDTADDWNEQFSRRQSHLSKGFFTPQHVAYKPIGDVDLDSRNLVFRVFSATLPKKVHAAAFFIGSHKLGFTPPKTAEKSEQSSKQHTPKALHDKHLGAQASQINQEAVSSAGFTYIKNYLQDSEKILVAERGGQNFEKCVADLEKARRQNENTGIQQTSVTFCPPSGSSFGVTLVPSSSHYTQVRSASTLSADSTKSDISTRTVSKTKPIDDDIEEELTRLNSLRNHRGLAEKLKAIHRLLNALHNMKSKDLRTRVPLSHEMVRFLYRHVPYERPVFSRLARTTGLQTTTTTAPMELIQSSDTVSSSDFNPSGANAPGTGTATTMNKWTSKSHLSNRSNASVKPPDVPPLSSTPVQWRKFRQNLSSLHHKSRPLDKEQRLETWEDLLAVQTSTVPSCGQQTHRFSLVSQGHAHPHTLGFSKWMAAHHRHHPERDHHHQALSTKQPYWITVAVSSADKVKRQVQTSSSSTQTDGMDPEKTLDTVRESFYKVKKKMAREVLTDIERMERERCRTFRQKFHAANEHPVMELAIKRMREAPQISRQLAVTEDSDMKEIKPSKW</sequence>
<feature type="compositionally biased region" description="Low complexity" evidence="1">
    <location>
        <begin position="341"/>
        <end position="352"/>
    </location>
</feature>
<feature type="compositionally biased region" description="Polar residues" evidence="1">
    <location>
        <begin position="353"/>
        <end position="369"/>
    </location>
</feature>
<accession>A0A8B7ZYW4</accession>